<evidence type="ECO:0000313" key="2">
    <source>
        <dbReference type="EMBL" id="KAK9730146.1"/>
    </source>
</evidence>
<feature type="region of interest" description="Disordered" evidence="1">
    <location>
        <begin position="50"/>
        <end position="107"/>
    </location>
</feature>
<accession>A0AAW1L8C4</accession>
<dbReference type="AlphaFoldDB" id="A0AAW1L8C4"/>
<gene>
    <name evidence="2" type="ORF">QE152_g15492</name>
</gene>
<protein>
    <submittedName>
        <fullName evidence="2">Uncharacterized protein</fullName>
    </submittedName>
</protein>
<comment type="caution">
    <text evidence="2">The sequence shown here is derived from an EMBL/GenBank/DDBJ whole genome shotgun (WGS) entry which is preliminary data.</text>
</comment>
<reference evidence="2 3" key="1">
    <citation type="journal article" date="2024" name="BMC Genomics">
        <title>De novo assembly and annotation of Popillia japonica's genome with initial clues to its potential as an invasive pest.</title>
        <authorList>
            <person name="Cucini C."/>
            <person name="Boschi S."/>
            <person name="Funari R."/>
            <person name="Cardaioli E."/>
            <person name="Iannotti N."/>
            <person name="Marturano G."/>
            <person name="Paoli F."/>
            <person name="Bruttini M."/>
            <person name="Carapelli A."/>
            <person name="Frati F."/>
            <person name="Nardi F."/>
        </authorList>
    </citation>
    <scope>NUCLEOTIDE SEQUENCE [LARGE SCALE GENOMIC DNA]</scope>
    <source>
        <strain evidence="2">DMR45628</strain>
    </source>
</reference>
<feature type="compositionally biased region" description="Basic and acidic residues" evidence="1">
    <location>
        <begin position="80"/>
        <end position="97"/>
    </location>
</feature>
<name>A0AAW1L8C4_POPJA</name>
<evidence type="ECO:0000313" key="3">
    <source>
        <dbReference type="Proteomes" id="UP001458880"/>
    </source>
</evidence>
<dbReference type="Proteomes" id="UP001458880">
    <property type="component" value="Unassembled WGS sequence"/>
</dbReference>
<feature type="compositionally biased region" description="Basic and acidic residues" evidence="1">
    <location>
        <begin position="50"/>
        <end position="66"/>
    </location>
</feature>
<proteinExistence type="predicted"/>
<dbReference type="EMBL" id="JASPKY010000152">
    <property type="protein sequence ID" value="KAK9730146.1"/>
    <property type="molecule type" value="Genomic_DNA"/>
</dbReference>
<organism evidence="2 3">
    <name type="scientific">Popillia japonica</name>
    <name type="common">Japanese beetle</name>
    <dbReference type="NCBI Taxonomy" id="7064"/>
    <lineage>
        <taxon>Eukaryota</taxon>
        <taxon>Metazoa</taxon>
        <taxon>Ecdysozoa</taxon>
        <taxon>Arthropoda</taxon>
        <taxon>Hexapoda</taxon>
        <taxon>Insecta</taxon>
        <taxon>Pterygota</taxon>
        <taxon>Neoptera</taxon>
        <taxon>Endopterygota</taxon>
        <taxon>Coleoptera</taxon>
        <taxon>Polyphaga</taxon>
        <taxon>Scarabaeiformia</taxon>
        <taxon>Scarabaeidae</taxon>
        <taxon>Rutelinae</taxon>
        <taxon>Popillia</taxon>
    </lineage>
</organism>
<sequence length="128" mass="14973">MTMLQINISRLDRSFAKYFYNKAPLRKPPDDDATDQYKTALKVSKKVLDVSTKDTESPLYDDRSQRYFEGISEASQEQNLPKDSESTGEDLPEKLEDLNSPPTHIRSVPRAKFAQRFRINWRRFTRKA</sequence>
<evidence type="ECO:0000256" key="1">
    <source>
        <dbReference type="SAM" id="MobiDB-lite"/>
    </source>
</evidence>
<keyword evidence="3" id="KW-1185">Reference proteome</keyword>